<name>A0A368KYC7_9BURK</name>
<comment type="caution">
    <text evidence="1">The sequence shown here is derived from an EMBL/GenBank/DDBJ whole genome shotgun (WGS) entry which is preliminary data.</text>
</comment>
<organism evidence="1 2">
    <name type="scientific">Parvibium lacunae</name>
    <dbReference type="NCBI Taxonomy" id="1888893"/>
    <lineage>
        <taxon>Bacteria</taxon>
        <taxon>Pseudomonadati</taxon>
        <taxon>Pseudomonadota</taxon>
        <taxon>Betaproteobacteria</taxon>
        <taxon>Burkholderiales</taxon>
        <taxon>Alcaligenaceae</taxon>
        <taxon>Parvibium</taxon>
    </lineage>
</organism>
<reference evidence="1 2" key="1">
    <citation type="journal article" date="2018" name="Int. J. Syst. Evol. Microbiol.">
        <title>Parvibium lacunae gen. nov., sp. nov., a new member of the family Alcaligenaceae isolated from a freshwater pond.</title>
        <authorList>
            <person name="Chen W.M."/>
            <person name="Xie P.B."/>
            <person name="Hsu M.Y."/>
            <person name="Sheu S.Y."/>
        </authorList>
    </citation>
    <scope>NUCLEOTIDE SEQUENCE [LARGE SCALE GENOMIC DNA]</scope>
    <source>
        <strain evidence="1 2">KMB9</strain>
    </source>
</reference>
<dbReference type="Proteomes" id="UP000252357">
    <property type="component" value="Unassembled WGS sequence"/>
</dbReference>
<evidence type="ECO:0000313" key="2">
    <source>
        <dbReference type="Proteomes" id="UP000252357"/>
    </source>
</evidence>
<protein>
    <recommendedName>
        <fullName evidence="3">DUF2486 family protein</fullName>
    </recommendedName>
</protein>
<proteinExistence type="predicted"/>
<sequence length="129" mass="14224">MTASTPLVGQLKPDLAADIPLLTDVLEVDTQRLPVLTEIPVLGEVLSAIDRQALETEVRENVLRSLQSRVDAVLDMRLQETMTEILAHYAQVLQADLKTLVRATLQDVIARAVSQELSRVLAQKSAENK</sequence>
<dbReference type="OrthoDB" id="8779130at2"/>
<gene>
    <name evidence="1" type="ORF">DU000_12075</name>
</gene>
<evidence type="ECO:0000313" key="1">
    <source>
        <dbReference type="EMBL" id="RCS56460.1"/>
    </source>
</evidence>
<evidence type="ECO:0008006" key="3">
    <source>
        <dbReference type="Google" id="ProtNLM"/>
    </source>
</evidence>
<dbReference type="EMBL" id="QPGB01000007">
    <property type="protein sequence ID" value="RCS56460.1"/>
    <property type="molecule type" value="Genomic_DNA"/>
</dbReference>
<dbReference type="AlphaFoldDB" id="A0A368KYC7"/>
<keyword evidence="2" id="KW-1185">Reference proteome</keyword>
<dbReference type="RefSeq" id="WP_114403669.1">
    <property type="nucleotide sequence ID" value="NZ_QPGB01000007.1"/>
</dbReference>
<accession>A0A368KYC7</accession>